<reference evidence="1 2" key="1">
    <citation type="submission" date="2023-08" db="EMBL/GenBank/DDBJ databases">
        <title>A Necator americanus chromosomal reference genome.</title>
        <authorList>
            <person name="Ilik V."/>
            <person name="Petrzelkova K.J."/>
            <person name="Pardy F."/>
            <person name="Fuh T."/>
            <person name="Niatou-Singa F.S."/>
            <person name="Gouil Q."/>
            <person name="Baker L."/>
            <person name="Ritchie M.E."/>
            <person name="Jex A.R."/>
            <person name="Gazzola D."/>
            <person name="Li H."/>
            <person name="Toshio Fujiwara R."/>
            <person name="Zhan B."/>
            <person name="Aroian R.V."/>
            <person name="Pafco B."/>
            <person name="Schwarz E.M."/>
        </authorList>
    </citation>
    <scope>NUCLEOTIDE SEQUENCE [LARGE SCALE GENOMIC DNA]</scope>
    <source>
        <strain evidence="1 2">Aroian</strain>
        <tissue evidence="1">Whole animal</tissue>
    </source>
</reference>
<comment type="caution">
    <text evidence="1">The sequence shown here is derived from an EMBL/GenBank/DDBJ whole genome shotgun (WGS) entry which is preliminary data.</text>
</comment>
<organism evidence="1 2">
    <name type="scientific">Necator americanus</name>
    <name type="common">Human hookworm</name>
    <dbReference type="NCBI Taxonomy" id="51031"/>
    <lineage>
        <taxon>Eukaryota</taxon>
        <taxon>Metazoa</taxon>
        <taxon>Ecdysozoa</taxon>
        <taxon>Nematoda</taxon>
        <taxon>Chromadorea</taxon>
        <taxon>Rhabditida</taxon>
        <taxon>Rhabditina</taxon>
        <taxon>Rhabditomorpha</taxon>
        <taxon>Strongyloidea</taxon>
        <taxon>Ancylostomatidae</taxon>
        <taxon>Bunostominae</taxon>
        <taxon>Necator</taxon>
    </lineage>
</organism>
<gene>
    <name evidence="1" type="primary">Necator_chrII.g7292</name>
    <name evidence="1" type="ORF">RB195_019499</name>
</gene>
<proteinExistence type="predicted"/>
<accession>A0ABR1CGI3</accession>
<protein>
    <submittedName>
        <fullName evidence="1">Uncharacterized protein</fullName>
    </submittedName>
</protein>
<evidence type="ECO:0000313" key="2">
    <source>
        <dbReference type="Proteomes" id="UP001303046"/>
    </source>
</evidence>
<name>A0ABR1CGI3_NECAM</name>
<dbReference type="Proteomes" id="UP001303046">
    <property type="component" value="Unassembled WGS sequence"/>
</dbReference>
<sequence>MDQGATLRHFAKKVVNLSSGLLLARLPIPKSRNVGCVELLLSLGDLAGGPLFIAVRRPESPPRHYEAMFRSLFVLLASGAVTVTSKCVDGKDNVITFHDTTNGIEEDVEEIERAVTPRKTKRGKRDDLQGIRGFAILFVLLMHLKPDSFRLGFIGILCIVRVPNHQNPPWKKVVVKFNRHFLPTKVQKDCTAVHDVSNCYVHINYFEFDDSEDDGLVQKDYHFRKRCRPIASLYTPGHWL</sequence>
<dbReference type="EMBL" id="JAVFWL010000002">
    <property type="protein sequence ID" value="KAK6736842.1"/>
    <property type="molecule type" value="Genomic_DNA"/>
</dbReference>
<keyword evidence="2" id="KW-1185">Reference proteome</keyword>
<evidence type="ECO:0000313" key="1">
    <source>
        <dbReference type="EMBL" id="KAK6736842.1"/>
    </source>
</evidence>